<evidence type="ECO:0000313" key="2">
    <source>
        <dbReference type="Proteomes" id="UP001617296"/>
    </source>
</evidence>
<sequence>MPSTECFENGEYLGYPTTKAVFAICYRNFMNLVSATCFEDVCAHGLTLDEEALQEWIGYQDNSVSLPDQPLSRFWYSLSSLARHPQLFQMAIFTSDLDPAKNFAVARHFSEAHGYELAGVGASYIGLIRAEPPELFGLQYLKQLVGKVLSIGLIGSYSFRFNQHVKRNRVYCDLDSL</sequence>
<comment type="caution">
    <text evidence="1">The sequence shown here is derived from an EMBL/GenBank/DDBJ whole genome shotgun (WGS) entry which is preliminary data.</text>
</comment>
<evidence type="ECO:0000313" key="1">
    <source>
        <dbReference type="EMBL" id="MFJ2286139.1"/>
    </source>
</evidence>
<keyword evidence="2" id="KW-1185">Reference proteome</keyword>
<dbReference type="EMBL" id="JBIUVY010000007">
    <property type="protein sequence ID" value="MFJ2286139.1"/>
    <property type="molecule type" value="Genomic_DNA"/>
</dbReference>
<organism evidence="1 2">
    <name type="scientific">Pseudomonas iridis</name>
    <dbReference type="NCBI Taxonomy" id="2710587"/>
    <lineage>
        <taxon>Bacteria</taxon>
        <taxon>Pseudomonadati</taxon>
        <taxon>Pseudomonadota</taxon>
        <taxon>Gammaproteobacteria</taxon>
        <taxon>Pseudomonadales</taxon>
        <taxon>Pseudomonadaceae</taxon>
        <taxon>Pseudomonas</taxon>
    </lineage>
</organism>
<reference evidence="1 2" key="1">
    <citation type="submission" date="2024-10" db="EMBL/GenBank/DDBJ databases">
        <title>The Natural Products Discovery Center: Release of the First 8490 Sequenced Strains for Exploring Actinobacteria Biosynthetic Diversity.</title>
        <authorList>
            <person name="Kalkreuter E."/>
            <person name="Kautsar S.A."/>
            <person name="Yang D."/>
            <person name="Bader C.D."/>
            <person name="Teijaro C.N."/>
            <person name="Fluegel L."/>
            <person name="Davis C.M."/>
            <person name="Simpson J.R."/>
            <person name="Lauterbach L."/>
            <person name="Steele A.D."/>
            <person name="Gui C."/>
            <person name="Meng S."/>
            <person name="Li G."/>
            <person name="Viehrig K."/>
            <person name="Ye F."/>
            <person name="Su P."/>
            <person name="Kiefer A.F."/>
            <person name="Nichols A."/>
            <person name="Cepeda A.J."/>
            <person name="Yan W."/>
            <person name="Fan B."/>
            <person name="Jiang Y."/>
            <person name="Adhikari A."/>
            <person name="Zheng C.-J."/>
            <person name="Schuster L."/>
            <person name="Cowan T.M."/>
            <person name="Smanski M.J."/>
            <person name="Chevrette M.G."/>
            <person name="De Carvalho L.P.S."/>
            <person name="Shen B."/>
        </authorList>
    </citation>
    <scope>NUCLEOTIDE SEQUENCE [LARGE SCALE GENOMIC DNA]</scope>
    <source>
        <strain evidence="1 2">NPDC087689</strain>
    </source>
</reference>
<protein>
    <submittedName>
        <fullName evidence="1">Uncharacterized protein</fullName>
    </submittedName>
</protein>
<proteinExistence type="predicted"/>
<accession>A0ABW8DFX6</accession>
<gene>
    <name evidence="1" type="ORF">ACIOUF_07190</name>
</gene>
<name>A0ABW8DFX6_9PSED</name>
<dbReference type="Proteomes" id="UP001617296">
    <property type="component" value="Unassembled WGS sequence"/>
</dbReference>
<dbReference type="RefSeq" id="WP_401230940.1">
    <property type="nucleotide sequence ID" value="NZ_JBIUVY010000007.1"/>
</dbReference>